<organism evidence="1 2">
    <name type="scientific">Mycobacterium asiaticum</name>
    <dbReference type="NCBI Taxonomy" id="1790"/>
    <lineage>
        <taxon>Bacteria</taxon>
        <taxon>Bacillati</taxon>
        <taxon>Actinomycetota</taxon>
        <taxon>Actinomycetes</taxon>
        <taxon>Mycobacteriales</taxon>
        <taxon>Mycobacteriaceae</taxon>
        <taxon>Mycobacterium</taxon>
    </lineage>
</organism>
<protein>
    <submittedName>
        <fullName evidence="1">Uncharacterized protein</fullName>
    </submittedName>
</protein>
<dbReference type="OrthoDB" id="1187707at2"/>
<dbReference type="AlphaFoldDB" id="A0A1A3N2N0"/>
<name>A0A1A3N2N0_MYCAS</name>
<evidence type="ECO:0000313" key="2">
    <source>
        <dbReference type="Proteomes" id="UP000093629"/>
    </source>
</evidence>
<accession>A0A1A3N2N0</accession>
<sequence>MLSTDKAASDYFNGHAERQAILAEGNYIQTLTSHTPHMANYNAHLHDAMTLRGLVDAGIHNAVQAQVESHALQEDAARRTEYDQKKTAYELGVKTLAAVTGAIPGAGPFAAPALGIVGQAIEGDVLGPAPTGMLLPTDHRLPTMSIGRADREILNAVLASGHPVTNIPPQYLIDGRIGSPDELFSRGIHVESGIYDETLSRGLAALYTQIYQDDPVRLVLPDRDMILRYNAVVDDPNPLKR</sequence>
<reference evidence="1 2" key="1">
    <citation type="submission" date="2016-06" db="EMBL/GenBank/DDBJ databases">
        <authorList>
            <person name="Kjaerup R.B."/>
            <person name="Dalgaard T.S."/>
            <person name="Juul-Madsen H.R."/>
        </authorList>
    </citation>
    <scope>NUCLEOTIDE SEQUENCE [LARGE SCALE GENOMIC DNA]</scope>
    <source>
        <strain evidence="1 2">1245139.5</strain>
    </source>
</reference>
<dbReference type="Proteomes" id="UP000093629">
    <property type="component" value="Unassembled WGS sequence"/>
</dbReference>
<gene>
    <name evidence="1" type="ORF">A5636_05815</name>
</gene>
<comment type="caution">
    <text evidence="1">The sequence shown here is derived from an EMBL/GenBank/DDBJ whole genome shotgun (WGS) entry which is preliminary data.</text>
</comment>
<dbReference type="EMBL" id="LZLQ01000086">
    <property type="protein sequence ID" value="OBK15309.1"/>
    <property type="molecule type" value="Genomic_DNA"/>
</dbReference>
<evidence type="ECO:0000313" key="1">
    <source>
        <dbReference type="EMBL" id="OBK15309.1"/>
    </source>
</evidence>
<proteinExistence type="predicted"/>
<keyword evidence="2" id="KW-1185">Reference proteome</keyword>
<dbReference type="RefSeq" id="WP_065159059.1">
    <property type="nucleotide sequence ID" value="NZ_LZLQ01000086.1"/>
</dbReference>